<evidence type="ECO:0000313" key="3">
    <source>
        <dbReference type="Proteomes" id="UP001060919"/>
    </source>
</evidence>
<dbReference type="Pfam" id="PF08241">
    <property type="entry name" value="Methyltransf_11"/>
    <property type="match status" value="1"/>
</dbReference>
<gene>
    <name evidence="2" type="ORF">AsAng_0023000</name>
</gene>
<dbReference type="AlphaFoldDB" id="A0A916DS08"/>
<dbReference type="KEGG" id="aup:AsAng_0023000"/>
<dbReference type="RefSeq" id="WP_264792743.1">
    <property type="nucleotide sequence ID" value="NZ_AP026867.1"/>
</dbReference>
<organism evidence="2 3">
    <name type="scientific">Aureispira anguillae</name>
    <dbReference type="NCBI Taxonomy" id="2864201"/>
    <lineage>
        <taxon>Bacteria</taxon>
        <taxon>Pseudomonadati</taxon>
        <taxon>Bacteroidota</taxon>
        <taxon>Saprospiria</taxon>
        <taxon>Saprospirales</taxon>
        <taxon>Saprospiraceae</taxon>
        <taxon>Aureispira</taxon>
    </lineage>
</organism>
<name>A0A916DS08_9BACT</name>
<reference evidence="2" key="1">
    <citation type="submission" date="2022-09" db="EMBL/GenBank/DDBJ databases">
        <title>Aureispira anguillicida sp. nov., isolated from Leptocephalus of Japanese eel Anguilla japonica.</title>
        <authorList>
            <person name="Yuasa K."/>
            <person name="Mekata T."/>
            <person name="Ikunari K."/>
        </authorList>
    </citation>
    <scope>NUCLEOTIDE SEQUENCE</scope>
    <source>
        <strain evidence="2">EL160426</strain>
    </source>
</reference>
<evidence type="ECO:0000313" key="2">
    <source>
        <dbReference type="EMBL" id="BDS11586.1"/>
    </source>
</evidence>
<dbReference type="EMBL" id="AP026867">
    <property type="protein sequence ID" value="BDS11586.1"/>
    <property type="molecule type" value="Genomic_DNA"/>
</dbReference>
<dbReference type="GO" id="GO:0032259">
    <property type="term" value="P:methylation"/>
    <property type="evidence" value="ECO:0007669"/>
    <property type="project" value="UniProtKB-KW"/>
</dbReference>
<keyword evidence="2" id="KW-0808">Transferase</keyword>
<dbReference type="InterPro" id="IPR013216">
    <property type="entry name" value="Methyltransf_11"/>
</dbReference>
<dbReference type="SUPFAM" id="SSF53335">
    <property type="entry name" value="S-adenosyl-L-methionine-dependent methyltransferases"/>
    <property type="match status" value="1"/>
</dbReference>
<dbReference type="InterPro" id="IPR029063">
    <property type="entry name" value="SAM-dependent_MTases_sf"/>
</dbReference>
<accession>A0A916DS08</accession>
<protein>
    <submittedName>
        <fullName evidence="2">Methyltransferase domain-containing protein</fullName>
    </submittedName>
</protein>
<proteinExistence type="predicted"/>
<dbReference type="Gene3D" id="3.40.50.150">
    <property type="entry name" value="Vaccinia Virus protein VP39"/>
    <property type="match status" value="1"/>
</dbReference>
<evidence type="ECO:0000259" key="1">
    <source>
        <dbReference type="Pfam" id="PF08241"/>
    </source>
</evidence>
<keyword evidence="3" id="KW-1185">Reference proteome</keyword>
<sequence>MVTREPNWRVDEKDDWGFVPLTKKDLVKEFLSFPKQLYRLFKNQIKVRKLEKHLASLDQVNIALGSGTTVADGWIGFDTHRLGKNVYPVNLLLKLPLKDNSVDAILAEHIIEHFYYDDICFLLKECYRVLAPGGKIRIVCPDAKNIAELIIMGKQAEMDHDVLEDSKIHRWPDDGMRSARFINRLSHQWGQHKSLLSRTMLTNLLKQAGFEEIFQATDRTSTVFETLPDVHLLRFPNDSSKLNLAIEAIAKKNR</sequence>
<keyword evidence="2" id="KW-0489">Methyltransferase</keyword>
<feature type="domain" description="Methyltransferase type 11" evidence="1">
    <location>
        <begin position="92"/>
        <end position="136"/>
    </location>
</feature>
<dbReference type="CDD" id="cd02440">
    <property type="entry name" value="AdoMet_MTases"/>
    <property type="match status" value="1"/>
</dbReference>
<dbReference type="Proteomes" id="UP001060919">
    <property type="component" value="Chromosome"/>
</dbReference>
<dbReference type="GO" id="GO:0008757">
    <property type="term" value="F:S-adenosylmethionine-dependent methyltransferase activity"/>
    <property type="evidence" value="ECO:0007669"/>
    <property type="project" value="InterPro"/>
</dbReference>